<organism evidence="1">
    <name type="scientific">Streptomyces sp. R28</name>
    <dbReference type="NCBI Taxonomy" id="3238628"/>
    <lineage>
        <taxon>Bacteria</taxon>
        <taxon>Bacillati</taxon>
        <taxon>Actinomycetota</taxon>
        <taxon>Actinomycetes</taxon>
        <taxon>Kitasatosporales</taxon>
        <taxon>Streptomycetaceae</taxon>
        <taxon>Streptomyces</taxon>
    </lineage>
</organism>
<proteinExistence type="predicted"/>
<name>A0AB39PUA1_9ACTN</name>
<dbReference type="AlphaFoldDB" id="A0AB39PUA1"/>
<evidence type="ECO:0000313" key="1">
    <source>
        <dbReference type="EMBL" id="XDQ34558.1"/>
    </source>
</evidence>
<accession>A0AB39PUA1</accession>
<reference evidence="1" key="1">
    <citation type="submission" date="2024-07" db="EMBL/GenBank/DDBJ databases">
        <authorList>
            <person name="Yu S.T."/>
        </authorList>
    </citation>
    <scope>NUCLEOTIDE SEQUENCE</scope>
    <source>
        <strain evidence="1">R28</strain>
    </source>
</reference>
<protein>
    <submittedName>
        <fullName evidence="1">Uncharacterized protein</fullName>
    </submittedName>
</protein>
<dbReference type="EMBL" id="CP163439">
    <property type="protein sequence ID" value="XDQ34558.1"/>
    <property type="molecule type" value="Genomic_DNA"/>
</dbReference>
<sequence length="53" mass="6031">MDHIPDGVLVGLHQLCDHRHPRRLLGVCQTTADTWRRITTGEHASYAAQLARR</sequence>
<dbReference type="RefSeq" id="WP_369169149.1">
    <property type="nucleotide sequence ID" value="NZ_CP163439.1"/>
</dbReference>
<gene>
    <name evidence="1" type="ORF">AB5J49_15095</name>
</gene>